<keyword evidence="6" id="KW-0539">Nucleus</keyword>
<organism evidence="10 12">
    <name type="scientific">Zingiber officinale</name>
    <name type="common">Ginger</name>
    <name type="synonym">Amomum zingiber</name>
    <dbReference type="NCBI Taxonomy" id="94328"/>
    <lineage>
        <taxon>Eukaryota</taxon>
        <taxon>Viridiplantae</taxon>
        <taxon>Streptophyta</taxon>
        <taxon>Embryophyta</taxon>
        <taxon>Tracheophyta</taxon>
        <taxon>Spermatophyta</taxon>
        <taxon>Magnoliopsida</taxon>
        <taxon>Liliopsida</taxon>
        <taxon>Zingiberales</taxon>
        <taxon>Zingiberaceae</taxon>
        <taxon>Zingiber</taxon>
    </lineage>
</organism>
<keyword evidence="2" id="KW-0677">Repeat</keyword>
<evidence type="ECO:0000256" key="3">
    <source>
        <dbReference type="ARBA" id="ARBA00023015"/>
    </source>
</evidence>
<feature type="region of interest" description="Disordered" evidence="7">
    <location>
        <begin position="118"/>
        <end position="163"/>
    </location>
</feature>
<protein>
    <submittedName>
        <fullName evidence="11">MYB protein</fullName>
    </submittedName>
</protein>
<dbReference type="EMBL" id="JACMSC010000017">
    <property type="protein sequence ID" value="KAG6478433.1"/>
    <property type="molecule type" value="Genomic_DNA"/>
</dbReference>
<dbReference type="GO" id="GO:0003677">
    <property type="term" value="F:DNA binding"/>
    <property type="evidence" value="ECO:0007669"/>
    <property type="project" value="UniProtKB-KW"/>
</dbReference>
<evidence type="ECO:0000256" key="2">
    <source>
        <dbReference type="ARBA" id="ARBA00022737"/>
    </source>
</evidence>
<evidence type="ECO:0000256" key="7">
    <source>
        <dbReference type="SAM" id="MobiDB-lite"/>
    </source>
</evidence>
<keyword evidence="4" id="KW-0238">DNA-binding</keyword>
<dbReference type="OrthoDB" id="2143914at2759"/>
<evidence type="ECO:0000259" key="8">
    <source>
        <dbReference type="PROSITE" id="PS50090"/>
    </source>
</evidence>
<comment type="subcellular location">
    <subcellularLocation>
        <location evidence="1">Nucleus</location>
    </subcellularLocation>
</comment>
<dbReference type="InterPro" id="IPR015495">
    <property type="entry name" value="Myb_TF_plants"/>
</dbReference>
<dbReference type="SMART" id="SM00717">
    <property type="entry name" value="SANT"/>
    <property type="match status" value="2"/>
</dbReference>
<feature type="domain" description="HTH myb-type" evidence="9">
    <location>
        <begin position="9"/>
        <end position="61"/>
    </location>
</feature>
<feature type="compositionally biased region" description="Low complexity" evidence="7">
    <location>
        <begin position="151"/>
        <end position="160"/>
    </location>
</feature>
<dbReference type="InterPro" id="IPR017930">
    <property type="entry name" value="Myb_dom"/>
</dbReference>
<dbReference type="CDD" id="cd00167">
    <property type="entry name" value="SANT"/>
    <property type="match status" value="2"/>
</dbReference>
<name>A0A8J5F4T6_ZINOF</name>
<dbReference type="EMBL" id="OQ909666">
    <property type="protein sequence ID" value="WLQ69574.1"/>
    <property type="molecule type" value="mRNA"/>
</dbReference>
<keyword evidence="5" id="KW-0804">Transcription</keyword>
<evidence type="ECO:0000259" key="9">
    <source>
        <dbReference type="PROSITE" id="PS51294"/>
    </source>
</evidence>
<dbReference type="AlphaFoldDB" id="A0A8J5F4T6"/>
<keyword evidence="3" id="KW-0805">Transcription regulation</keyword>
<dbReference type="PROSITE" id="PS51294">
    <property type="entry name" value="HTH_MYB"/>
    <property type="match status" value="2"/>
</dbReference>
<dbReference type="Pfam" id="PF00249">
    <property type="entry name" value="Myb_DNA-binding"/>
    <property type="match status" value="2"/>
</dbReference>
<feature type="domain" description="Myb-like" evidence="8">
    <location>
        <begin position="9"/>
        <end position="61"/>
    </location>
</feature>
<sequence length="247" mass="27894">MVRAPCCAREGLNRGQWMPEEDKILVDHIEKYGHGNWRALPKQAGLLRCGKSCRLRWVNYLRPDIKRGNFTKEEEDTIIQLHQSLGNRWSVIAAKLPGRTDNEIKNVWNTYLKKQIGPFNTPQRESKKNKKNKSAASHMVSDMPVPTATEQQQQSQTSDRSSADIIEESLSSKIVDENFWLEAFIVSSSASSLSSSSMDLTEAEIINPSIGQQCFDLFSSYGTDDDDMEFLVNFSTGLVDLEELSSL</sequence>
<gene>
    <name evidence="10" type="ORF">ZIOFF_061875</name>
</gene>
<evidence type="ECO:0000313" key="10">
    <source>
        <dbReference type="EMBL" id="KAG6478433.1"/>
    </source>
</evidence>
<evidence type="ECO:0000256" key="6">
    <source>
        <dbReference type="ARBA" id="ARBA00023242"/>
    </source>
</evidence>
<reference evidence="10 12" key="1">
    <citation type="submission" date="2020-08" db="EMBL/GenBank/DDBJ databases">
        <title>Plant Genome Project.</title>
        <authorList>
            <person name="Zhang R.-G."/>
        </authorList>
    </citation>
    <scope>NUCLEOTIDE SEQUENCE [LARGE SCALE GENOMIC DNA]</scope>
    <source>
        <tissue evidence="10">Rhizome</tissue>
    </source>
</reference>
<dbReference type="PANTHER" id="PTHR10641:SF1346">
    <property type="entry name" value="TRANSCRIPTION FACTOR MYB14"/>
    <property type="match status" value="1"/>
</dbReference>
<dbReference type="InterPro" id="IPR001005">
    <property type="entry name" value="SANT/Myb"/>
</dbReference>
<accession>A0A8J5F4T6</accession>
<dbReference type="Proteomes" id="UP000734854">
    <property type="component" value="Unassembled WGS sequence"/>
</dbReference>
<proteinExistence type="evidence at transcript level"/>
<feature type="domain" description="Myb-like" evidence="8">
    <location>
        <begin position="62"/>
        <end position="112"/>
    </location>
</feature>
<evidence type="ECO:0000256" key="1">
    <source>
        <dbReference type="ARBA" id="ARBA00004123"/>
    </source>
</evidence>
<evidence type="ECO:0000313" key="11">
    <source>
        <dbReference type="EMBL" id="WLQ69574.1"/>
    </source>
</evidence>
<dbReference type="GO" id="GO:0005634">
    <property type="term" value="C:nucleus"/>
    <property type="evidence" value="ECO:0007669"/>
    <property type="project" value="UniProtKB-SubCell"/>
</dbReference>
<dbReference type="PROSITE" id="PS50090">
    <property type="entry name" value="MYB_LIKE"/>
    <property type="match status" value="2"/>
</dbReference>
<feature type="domain" description="HTH myb-type" evidence="9">
    <location>
        <begin position="62"/>
        <end position="116"/>
    </location>
</feature>
<keyword evidence="12" id="KW-1185">Reference proteome</keyword>
<evidence type="ECO:0000256" key="4">
    <source>
        <dbReference type="ARBA" id="ARBA00023125"/>
    </source>
</evidence>
<evidence type="ECO:0000256" key="5">
    <source>
        <dbReference type="ARBA" id="ARBA00023163"/>
    </source>
</evidence>
<dbReference type="FunFam" id="1.10.10.60:FF:000001">
    <property type="entry name" value="MYB-related transcription factor"/>
    <property type="match status" value="1"/>
</dbReference>
<dbReference type="PANTHER" id="PTHR10641">
    <property type="entry name" value="MYB FAMILY TRANSCRIPTION FACTOR"/>
    <property type="match status" value="1"/>
</dbReference>
<evidence type="ECO:0000313" key="12">
    <source>
        <dbReference type="Proteomes" id="UP000734854"/>
    </source>
</evidence>
<reference evidence="11" key="2">
    <citation type="submission" date="2023-04" db="EMBL/GenBank/DDBJ databases">
        <title>Genome-wide analysis of the MYB gene family in ginger (Zingiber officinale Roscoe).</title>
        <authorList>
            <person name="Xing H.-T."/>
            <person name="Li H.-L."/>
        </authorList>
    </citation>
    <scope>NUCLEOTIDE SEQUENCE</scope>
    <source>
        <strain evidence="11">Maker00037725</strain>
    </source>
</reference>